<dbReference type="InParanoid" id="J0WNX9"/>
<accession>J0WNX9</accession>
<sequence length="135" mass="14494">MPLYPQLVRTCCVFIPTQADDPASTTLAATFMSPPMLPTVSGALDCIRADSPTPTSLGKISNSSPRLHAIRSLPYCVPPSRFWRVDNPPYLYLVACLTSSPLAPPLFLLLKLPSLSLPDPAQMFHAATSGPSTLL</sequence>
<proteinExistence type="predicted"/>
<evidence type="ECO:0000313" key="2">
    <source>
        <dbReference type="Proteomes" id="UP000006514"/>
    </source>
</evidence>
<gene>
    <name evidence="1" type="ORF">AURDEDRAFT_177362</name>
</gene>
<evidence type="ECO:0000313" key="1">
    <source>
        <dbReference type="EMBL" id="EJD33557.1"/>
    </source>
</evidence>
<dbReference type="Proteomes" id="UP000006514">
    <property type="component" value="Unassembled WGS sequence"/>
</dbReference>
<protein>
    <submittedName>
        <fullName evidence="1">Uncharacterized protein</fullName>
    </submittedName>
</protein>
<dbReference type="KEGG" id="adl:AURDEDRAFT_177362"/>
<reference evidence="2" key="1">
    <citation type="journal article" date="2012" name="Science">
        <title>The Paleozoic origin of enzymatic lignin decomposition reconstructed from 31 fungal genomes.</title>
        <authorList>
            <person name="Floudas D."/>
            <person name="Binder M."/>
            <person name="Riley R."/>
            <person name="Barry K."/>
            <person name="Blanchette R.A."/>
            <person name="Henrissat B."/>
            <person name="Martinez A.T."/>
            <person name="Otillar R."/>
            <person name="Spatafora J.W."/>
            <person name="Yadav J.S."/>
            <person name="Aerts A."/>
            <person name="Benoit I."/>
            <person name="Boyd A."/>
            <person name="Carlson A."/>
            <person name="Copeland A."/>
            <person name="Coutinho P.M."/>
            <person name="de Vries R.P."/>
            <person name="Ferreira P."/>
            <person name="Findley K."/>
            <person name="Foster B."/>
            <person name="Gaskell J."/>
            <person name="Glotzer D."/>
            <person name="Gorecki P."/>
            <person name="Heitman J."/>
            <person name="Hesse C."/>
            <person name="Hori C."/>
            <person name="Igarashi K."/>
            <person name="Jurgens J.A."/>
            <person name="Kallen N."/>
            <person name="Kersten P."/>
            <person name="Kohler A."/>
            <person name="Kuees U."/>
            <person name="Kumar T.K.A."/>
            <person name="Kuo A."/>
            <person name="LaButti K."/>
            <person name="Larrondo L.F."/>
            <person name="Lindquist E."/>
            <person name="Ling A."/>
            <person name="Lombard V."/>
            <person name="Lucas S."/>
            <person name="Lundell T."/>
            <person name="Martin R."/>
            <person name="McLaughlin D.J."/>
            <person name="Morgenstern I."/>
            <person name="Morin E."/>
            <person name="Murat C."/>
            <person name="Nagy L.G."/>
            <person name="Nolan M."/>
            <person name="Ohm R.A."/>
            <person name="Patyshakuliyeva A."/>
            <person name="Rokas A."/>
            <person name="Ruiz-Duenas F.J."/>
            <person name="Sabat G."/>
            <person name="Salamov A."/>
            <person name="Samejima M."/>
            <person name="Schmutz J."/>
            <person name="Slot J.C."/>
            <person name="St John F."/>
            <person name="Stenlid J."/>
            <person name="Sun H."/>
            <person name="Sun S."/>
            <person name="Syed K."/>
            <person name="Tsang A."/>
            <person name="Wiebenga A."/>
            <person name="Young D."/>
            <person name="Pisabarro A."/>
            <person name="Eastwood D.C."/>
            <person name="Martin F."/>
            <person name="Cullen D."/>
            <person name="Grigoriev I.V."/>
            <person name="Hibbett D.S."/>
        </authorList>
    </citation>
    <scope>NUCLEOTIDE SEQUENCE [LARGE SCALE GENOMIC DNA]</scope>
    <source>
        <strain evidence="2">TFB10046</strain>
    </source>
</reference>
<dbReference type="EMBL" id="JH688175">
    <property type="protein sequence ID" value="EJD33557.1"/>
    <property type="molecule type" value="Genomic_DNA"/>
</dbReference>
<organism evidence="1 2">
    <name type="scientific">Auricularia subglabra (strain TFB-10046 / SS5)</name>
    <name type="common">White-rot fungus</name>
    <name type="synonym">Auricularia delicata (strain TFB10046)</name>
    <dbReference type="NCBI Taxonomy" id="717982"/>
    <lineage>
        <taxon>Eukaryota</taxon>
        <taxon>Fungi</taxon>
        <taxon>Dikarya</taxon>
        <taxon>Basidiomycota</taxon>
        <taxon>Agaricomycotina</taxon>
        <taxon>Agaricomycetes</taxon>
        <taxon>Auriculariales</taxon>
        <taxon>Auriculariaceae</taxon>
        <taxon>Auricularia</taxon>
    </lineage>
</organism>
<keyword evidence="2" id="KW-1185">Reference proteome</keyword>
<dbReference type="AlphaFoldDB" id="J0WNX9"/>
<name>J0WNX9_AURST</name>